<dbReference type="Proteomes" id="UP001396334">
    <property type="component" value="Unassembled WGS sequence"/>
</dbReference>
<evidence type="ECO:0000256" key="1">
    <source>
        <dbReference type="SAM" id="MobiDB-lite"/>
    </source>
</evidence>
<gene>
    <name evidence="2" type="ORF">V6N11_045716</name>
</gene>
<keyword evidence="3" id="KW-1185">Reference proteome</keyword>
<sequence length="193" mass="22890">MEDLSFDMIETPATDDYTSWLSTNNEESASLFDIFRLYPVSDPHSLEEMAYHGQYERQSDYNCRPWLLEYDPCHGGYWGDYLFQGGRYSGDDDGCNDTMVNKEDYSQSEDQHPSSTSYNHEDGFSRPDCDYNPWCYHQYREEEEEEDGDSYYNYGEEQRTTNGYRMDEMGLCDAIFGYFPCLLREQNEYNNMQ</sequence>
<evidence type="ECO:0000313" key="2">
    <source>
        <dbReference type="EMBL" id="KAK8994641.1"/>
    </source>
</evidence>
<organism evidence="2 3">
    <name type="scientific">Hibiscus sabdariffa</name>
    <name type="common">roselle</name>
    <dbReference type="NCBI Taxonomy" id="183260"/>
    <lineage>
        <taxon>Eukaryota</taxon>
        <taxon>Viridiplantae</taxon>
        <taxon>Streptophyta</taxon>
        <taxon>Embryophyta</taxon>
        <taxon>Tracheophyta</taxon>
        <taxon>Spermatophyta</taxon>
        <taxon>Magnoliopsida</taxon>
        <taxon>eudicotyledons</taxon>
        <taxon>Gunneridae</taxon>
        <taxon>Pentapetalae</taxon>
        <taxon>rosids</taxon>
        <taxon>malvids</taxon>
        <taxon>Malvales</taxon>
        <taxon>Malvaceae</taxon>
        <taxon>Malvoideae</taxon>
        <taxon>Hibiscus</taxon>
    </lineage>
</organism>
<protein>
    <submittedName>
        <fullName evidence="2">Uncharacterized protein</fullName>
    </submittedName>
</protein>
<feature type="compositionally biased region" description="Basic and acidic residues" evidence="1">
    <location>
        <begin position="100"/>
        <end position="112"/>
    </location>
</feature>
<reference evidence="2 3" key="1">
    <citation type="journal article" date="2024" name="G3 (Bethesda)">
        <title>Genome assembly of Hibiscus sabdariffa L. provides insights into metabolisms of medicinal natural products.</title>
        <authorList>
            <person name="Kim T."/>
        </authorList>
    </citation>
    <scope>NUCLEOTIDE SEQUENCE [LARGE SCALE GENOMIC DNA]</scope>
    <source>
        <strain evidence="2">TK-2024</strain>
        <tissue evidence="2">Old leaves</tissue>
    </source>
</reference>
<evidence type="ECO:0000313" key="3">
    <source>
        <dbReference type="Proteomes" id="UP001396334"/>
    </source>
</evidence>
<name>A0ABR2Q1T1_9ROSI</name>
<accession>A0ABR2Q1T1</accession>
<dbReference type="EMBL" id="JBBPBN010000047">
    <property type="protein sequence ID" value="KAK8994641.1"/>
    <property type="molecule type" value="Genomic_DNA"/>
</dbReference>
<comment type="caution">
    <text evidence="2">The sequence shown here is derived from an EMBL/GenBank/DDBJ whole genome shotgun (WGS) entry which is preliminary data.</text>
</comment>
<proteinExistence type="predicted"/>
<feature type="region of interest" description="Disordered" evidence="1">
    <location>
        <begin position="94"/>
        <end position="124"/>
    </location>
</feature>